<protein>
    <submittedName>
        <fullName evidence="2">Nucleoid-associated protein, chloroplastic</fullName>
    </submittedName>
</protein>
<dbReference type="InterPro" id="IPR036894">
    <property type="entry name" value="YbaB-like_sf"/>
</dbReference>
<dbReference type="Proteomes" id="UP001567538">
    <property type="component" value="Unassembled WGS sequence"/>
</dbReference>
<proteinExistence type="predicted"/>
<evidence type="ECO:0000256" key="1">
    <source>
        <dbReference type="ARBA" id="ARBA00023125"/>
    </source>
</evidence>
<evidence type="ECO:0000313" key="3">
    <source>
        <dbReference type="Proteomes" id="UP001567538"/>
    </source>
</evidence>
<comment type="caution">
    <text evidence="2">The sequence shown here is derived from an EMBL/GenBank/DDBJ whole genome shotgun (WGS) entry which is preliminary data.</text>
</comment>
<dbReference type="AlphaFoldDB" id="A0ABD1HBK2"/>
<reference evidence="2 3" key="1">
    <citation type="submission" date="2024-06" db="EMBL/GenBank/DDBJ databases">
        <title>A chromosome level genome sequence of Diviner's sage (Salvia divinorum).</title>
        <authorList>
            <person name="Ford S.A."/>
            <person name="Ro D.-K."/>
            <person name="Ness R.W."/>
            <person name="Phillips M.A."/>
        </authorList>
    </citation>
    <scope>NUCLEOTIDE SEQUENCE [LARGE SCALE GENOMIC DNA]</scope>
    <source>
        <strain evidence="2">SAF-2024a</strain>
        <tissue evidence="2">Leaf</tissue>
    </source>
</reference>
<name>A0ABD1HBK2_SALDI</name>
<keyword evidence="1" id="KW-0238">DNA-binding</keyword>
<dbReference type="InterPro" id="IPR004401">
    <property type="entry name" value="YbaB/EbfC"/>
</dbReference>
<organism evidence="2 3">
    <name type="scientific">Salvia divinorum</name>
    <name type="common">Maria pastora</name>
    <name type="synonym">Diviner's sage</name>
    <dbReference type="NCBI Taxonomy" id="28513"/>
    <lineage>
        <taxon>Eukaryota</taxon>
        <taxon>Viridiplantae</taxon>
        <taxon>Streptophyta</taxon>
        <taxon>Embryophyta</taxon>
        <taxon>Tracheophyta</taxon>
        <taxon>Spermatophyta</taxon>
        <taxon>Magnoliopsida</taxon>
        <taxon>eudicotyledons</taxon>
        <taxon>Gunneridae</taxon>
        <taxon>Pentapetalae</taxon>
        <taxon>asterids</taxon>
        <taxon>lamiids</taxon>
        <taxon>Lamiales</taxon>
        <taxon>Lamiaceae</taxon>
        <taxon>Nepetoideae</taxon>
        <taxon>Mentheae</taxon>
        <taxon>Salviinae</taxon>
        <taxon>Salvia</taxon>
        <taxon>Salvia subgen. Calosphace</taxon>
    </lineage>
</organism>
<accession>A0ABD1HBK2</accession>
<dbReference type="PANTHER" id="PTHR33449:SF1">
    <property type="entry name" value="NUCLEOID-ASSOCIATED PROTEIN YBAB"/>
    <property type="match status" value="1"/>
</dbReference>
<evidence type="ECO:0000313" key="2">
    <source>
        <dbReference type="EMBL" id="KAL1553815.1"/>
    </source>
</evidence>
<dbReference type="GO" id="GO:0003677">
    <property type="term" value="F:DNA binding"/>
    <property type="evidence" value="ECO:0007669"/>
    <property type="project" value="UniProtKB-KW"/>
</dbReference>
<gene>
    <name evidence="2" type="primary">STIC2</name>
    <name evidence="2" type="ORF">AAHA92_14441</name>
</gene>
<keyword evidence="3" id="KW-1185">Reference proteome</keyword>
<dbReference type="SUPFAM" id="SSF82607">
    <property type="entry name" value="YbaB-like"/>
    <property type="match status" value="1"/>
</dbReference>
<dbReference type="PANTHER" id="PTHR33449">
    <property type="entry name" value="NUCLEOID-ASSOCIATED PROTEIN YBAB"/>
    <property type="match status" value="1"/>
</dbReference>
<dbReference type="Gene3D" id="3.30.1310.10">
    <property type="entry name" value="Nucleoid-associated protein YbaB-like domain"/>
    <property type="match status" value="1"/>
</dbReference>
<sequence>MELGAEKLSLLINEAYKEAHQKSVLAMKERMSDLAQSIGMPPSLSEGFKQ</sequence>
<dbReference type="EMBL" id="JBEAFC010000006">
    <property type="protein sequence ID" value="KAL1553815.1"/>
    <property type="molecule type" value="Genomic_DNA"/>
</dbReference>